<dbReference type="GO" id="GO:0008270">
    <property type="term" value="F:zinc ion binding"/>
    <property type="evidence" value="ECO:0007669"/>
    <property type="project" value="UniProtKB-KW"/>
</dbReference>
<feature type="domain" description="MYND-type" evidence="5">
    <location>
        <begin position="11"/>
        <end position="54"/>
    </location>
</feature>
<protein>
    <recommendedName>
        <fullName evidence="5">MYND-type domain-containing protein</fullName>
    </recommendedName>
</protein>
<evidence type="ECO:0000256" key="4">
    <source>
        <dbReference type="PROSITE-ProRule" id="PRU00134"/>
    </source>
</evidence>
<dbReference type="PROSITE" id="PS50865">
    <property type="entry name" value="ZF_MYND_2"/>
    <property type="match status" value="1"/>
</dbReference>
<dbReference type="EMBL" id="MCGR01000003">
    <property type="protein sequence ID" value="ORY90854.1"/>
    <property type="molecule type" value="Genomic_DNA"/>
</dbReference>
<dbReference type="Pfam" id="PF01753">
    <property type="entry name" value="zf-MYND"/>
    <property type="match status" value="1"/>
</dbReference>
<evidence type="ECO:0000256" key="2">
    <source>
        <dbReference type="ARBA" id="ARBA00022771"/>
    </source>
</evidence>
<dbReference type="STRING" id="106004.A0A1Y2G1T0"/>
<dbReference type="InParanoid" id="A0A1Y2G1T0"/>
<evidence type="ECO:0000313" key="7">
    <source>
        <dbReference type="Proteomes" id="UP000193467"/>
    </source>
</evidence>
<evidence type="ECO:0000256" key="3">
    <source>
        <dbReference type="ARBA" id="ARBA00022833"/>
    </source>
</evidence>
<dbReference type="OrthoDB" id="9922773at2759"/>
<dbReference type="InterPro" id="IPR002893">
    <property type="entry name" value="Znf_MYND"/>
</dbReference>
<proteinExistence type="predicted"/>
<dbReference type="AlphaFoldDB" id="A0A1Y2G1T0"/>
<dbReference type="Proteomes" id="UP000193467">
    <property type="component" value="Unassembled WGS sequence"/>
</dbReference>
<accession>A0A1Y2G1T0</accession>
<name>A0A1Y2G1T0_9BASI</name>
<reference evidence="6 7" key="1">
    <citation type="submission" date="2016-07" db="EMBL/GenBank/DDBJ databases">
        <title>Pervasive Adenine N6-methylation of Active Genes in Fungi.</title>
        <authorList>
            <consortium name="DOE Joint Genome Institute"/>
            <person name="Mondo S.J."/>
            <person name="Dannebaum R.O."/>
            <person name="Kuo R.C."/>
            <person name="Labutti K."/>
            <person name="Haridas S."/>
            <person name="Kuo A."/>
            <person name="Salamov A."/>
            <person name="Ahrendt S.R."/>
            <person name="Lipzen A."/>
            <person name="Sullivan W."/>
            <person name="Andreopoulos W.B."/>
            <person name="Clum A."/>
            <person name="Lindquist E."/>
            <person name="Daum C."/>
            <person name="Ramamoorthy G.K."/>
            <person name="Gryganskyi A."/>
            <person name="Culley D."/>
            <person name="Magnuson J.K."/>
            <person name="James T.Y."/>
            <person name="O'Malley M.A."/>
            <person name="Stajich J.E."/>
            <person name="Spatafora J.W."/>
            <person name="Visel A."/>
            <person name="Grigoriev I.V."/>
        </authorList>
    </citation>
    <scope>NUCLEOTIDE SEQUENCE [LARGE SCALE GENOMIC DNA]</scope>
    <source>
        <strain evidence="6 7">62-1032</strain>
    </source>
</reference>
<evidence type="ECO:0000256" key="1">
    <source>
        <dbReference type="ARBA" id="ARBA00022723"/>
    </source>
</evidence>
<dbReference type="PROSITE" id="PS01360">
    <property type="entry name" value="ZF_MYND_1"/>
    <property type="match status" value="1"/>
</dbReference>
<keyword evidence="7" id="KW-1185">Reference proteome</keyword>
<evidence type="ECO:0000313" key="6">
    <source>
        <dbReference type="EMBL" id="ORY90854.1"/>
    </source>
</evidence>
<dbReference type="Gene3D" id="6.10.140.2220">
    <property type="match status" value="1"/>
</dbReference>
<dbReference type="SUPFAM" id="SSF144232">
    <property type="entry name" value="HIT/MYND zinc finger-like"/>
    <property type="match status" value="1"/>
</dbReference>
<sequence>MSKNDGLRFLCSNCEQLTGKGLGLPSLRCSRCNAAYYCSKNCQRAHWGVHKAHCKLHQQMQTQDDEHALSKPQHAAMKADLAAFDEEITLALCSVAFRPAFRLGLPGQCNDSRFLELWFSWDSKPQERRKRFTLHWAGTRGFAEAEVKLPEEWIASRNFEEEKKKGSSSVTLRMRAFNRADFAWPEVYAKLQTPTCHPQDQTATICHHHVSVDWGVFCLLPLEERHINSNWDATLKRVLADFEIGALGLACADLEDSMDIKAGFATLLKELPNGRNPTQANLDAAYWALTSKMKKARGERQL</sequence>
<gene>
    <name evidence="6" type="ORF">BCR35DRAFT_328612</name>
</gene>
<keyword evidence="3" id="KW-0862">Zinc</keyword>
<keyword evidence="1" id="KW-0479">Metal-binding</keyword>
<organism evidence="6 7">
    <name type="scientific">Leucosporidium creatinivorum</name>
    <dbReference type="NCBI Taxonomy" id="106004"/>
    <lineage>
        <taxon>Eukaryota</taxon>
        <taxon>Fungi</taxon>
        <taxon>Dikarya</taxon>
        <taxon>Basidiomycota</taxon>
        <taxon>Pucciniomycotina</taxon>
        <taxon>Microbotryomycetes</taxon>
        <taxon>Leucosporidiales</taxon>
        <taxon>Leucosporidium</taxon>
    </lineage>
</organism>
<keyword evidence="2 4" id="KW-0863">Zinc-finger</keyword>
<evidence type="ECO:0000259" key="5">
    <source>
        <dbReference type="PROSITE" id="PS50865"/>
    </source>
</evidence>
<comment type="caution">
    <text evidence="6">The sequence shown here is derived from an EMBL/GenBank/DDBJ whole genome shotgun (WGS) entry which is preliminary data.</text>
</comment>